<keyword evidence="1" id="KW-0812">Transmembrane</keyword>
<feature type="transmembrane region" description="Helical" evidence="1">
    <location>
        <begin position="80"/>
        <end position="102"/>
    </location>
</feature>
<dbReference type="Pfam" id="PF18898">
    <property type="entry name" value="DUF5654"/>
    <property type="match status" value="1"/>
</dbReference>
<comment type="caution">
    <text evidence="2">The sequence shown here is derived from an EMBL/GenBank/DDBJ whole genome shotgun (WGS) entry which is preliminary data.</text>
</comment>
<protein>
    <submittedName>
        <fullName evidence="2">Uncharacterized protein</fullName>
    </submittedName>
</protein>
<dbReference type="Proteomes" id="UP000594342">
    <property type="component" value="Unassembled WGS sequence"/>
</dbReference>
<keyword evidence="1" id="KW-0472">Membrane</keyword>
<reference evidence="2 3" key="1">
    <citation type="submission" date="2018-10" db="EMBL/GenBank/DDBJ databases">
        <authorList>
            <consortium name="IHU Genomes"/>
        </authorList>
    </citation>
    <scope>NUCLEOTIDE SEQUENCE [LARGE SCALE GENOMIC DNA]</scope>
    <source>
        <strain evidence="2 3">A1</strain>
    </source>
</reference>
<proteinExistence type="predicted"/>
<organism evidence="2 3">
    <name type="scientific">Yasminevirus sp. GU-2018</name>
    <dbReference type="NCBI Taxonomy" id="2420051"/>
    <lineage>
        <taxon>Viruses</taxon>
        <taxon>Varidnaviria</taxon>
        <taxon>Bamfordvirae</taxon>
        <taxon>Nucleocytoviricota</taxon>
        <taxon>Megaviricetes</taxon>
        <taxon>Imitervirales</taxon>
        <taxon>Mimiviridae</taxon>
        <taxon>Klosneuvirinae</taxon>
        <taxon>Yasminevirus</taxon>
        <taxon>Yasminevirus saudimassiliense</taxon>
    </lineage>
</organism>
<gene>
    <name evidence="2" type="ORF">YASMINEVIRUS_176</name>
</gene>
<keyword evidence="1" id="KW-1133">Transmembrane helix</keyword>
<dbReference type="EMBL" id="UPSH01000001">
    <property type="protein sequence ID" value="VBB17713.1"/>
    <property type="molecule type" value="Genomic_DNA"/>
</dbReference>
<keyword evidence="3" id="KW-1185">Reference proteome</keyword>
<feature type="transmembrane region" description="Helical" evidence="1">
    <location>
        <begin position="41"/>
        <end position="60"/>
    </location>
</feature>
<evidence type="ECO:0000256" key="1">
    <source>
        <dbReference type="SAM" id="Phobius"/>
    </source>
</evidence>
<dbReference type="InterPro" id="IPR043713">
    <property type="entry name" value="DUF5654"/>
</dbReference>
<accession>A0A5K0U8P5</accession>
<evidence type="ECO:0000313" key="2">
    <source>
        <dbReference type="EMBL" id="VBB17713.1"/>
    </source>
</evidence>
<name>A0A5K0U8P5_9VIRU</name>
<sequence length="107" mass="11957">MPAINKMEAESTPITTQITAPIVTTISTNVTKSYRKYHSMVLLSITAGVVVLVSLAWNDVIQTVIKKYYPNTDDTITGKLRYALIITFAVILAQIYVFPYIVDTDKK</sequence>
<evidence type="ECO:0000313" key="3">
    <source>
        <dbReference type="Proteomes" id="UP000594342"/>
    </source>
</evidence>